<dbReference type="EMBL" id="JAAVJI010000001">
    <property type="protein sequence ID" value="NJO99701.1"/>
    <property type="molecule type" value="Genomic_DNA"/>
</dbReference>
<gene>
    <name evidence="1" type="ORF">HBH25_02320</name>
</gene>
<dbReference type="Proteomes" id="UP000746535">
    <property type="component" value="Unassembled WGS sequence"/>
</dbReference>
<organism evidence="1 2">
    <name type="scientific">Pseudomonas quercus</name>
    <dbReference type="NCBI Taxonomy" id="2722792"/>
    <lineage>
        <taxon>Bacteria</taxon>
        <taxon>Pseudomonadati</taxon>
        <taxon>Pseudomonadota</taxon>
        <taxon>Gammaproteobacteria</taxon>
        <taxon>Pseudomonadales</taxon>
        <taxon>Pseudomonadaceae</taxon>
        <taxon>Pseudomonas</taxon>
    </lineage>
</organism>
<evidence type="ECO:0000313" key="1">
    <source>
        <dbReference type="EMBL" id="NJO99701.1"/>
    </source>
</evidence>
<keyword evidence="2" id="KW-1185">Reference proteome</keyword>
<comment type="caution">
    <text evidence="1">The sequence shown here is derived from an EMBL/GenBank/DDBJ whole genome shotgun (WGS) entry which is preliminary data.</text>
</comment>
<proteinExistence type="predicted"/>
<name>A0ABX0Y9U3_9PSED</name>
<reference evidence="1 2" key="1">
    <citation type="submission" date="2020-03" db="EMBL/GenBank/DDBJ databases">
        <authorList>
            <person name="Wang L."/>
            <person name="He N."/>
            <person name="Li Y."/>
            <person name="Fang Y."/>
            <person name="Zhang F."/>
        </authorList>
    </citation>
    <scope>NUCLEOTIDE SEQUENCE [LARGE SCALE GENOMIC DNA]</scope>
    <source>
        <strain evidence="2">hsmgli-8</strain>
    </source>
</reference>
<evidence type="ECO:0008006" key="3">
    <source>
        <dbReference type="Google" id="ProtNLM"/>
    </source>
</evidence>
<protein>
    <recommendedName>
        <fullName evidence="3">Lipoprotein</fullName>
    </recommendedName>
</protein>
<sequence length="106" mass="11234">MIMTAMVVVAGCAGKAVDPRAPLDATTAKSAESYAQCLAPKWGTFRPGLRQEETSTGLKLTVEAAYTASPATAQIDRTDKGARVQVFLPPEWAGTNGWTDMAKDCL</sequence>
<evidence type="ECO:0000313" key="2">
    <source>
        <dbReference type="Proteomes" id="UP000746535"/>
    </source>
</evidence>
<accession>A0ABX0Y9U3</accession>
<dbReference type="RefSeq" id="WP_168081091.1">
    <property type="nucleotide sequence ID" value="NZ_JAAVJI010000001.1"/>
</dbReference>